<keyword evidence="1" id="KW-0812">Transmembrane</keyword>
<protein>
    <submittedName>
        <fullName evidence="2">Glucose transporter rco-3</fullName>
    </submittedName>
</protein>
<sequence length="80" mass="8786">MSTTLEDPQALILAGAAIFVAFCVVRWKTNPLSAIPTVGGSDAPGLSILTWFNFLRNGKELLQEGYQKVRPVSIQRDHDD</sequence>
<reference evidence="2" key="1">
    <citation type="submission" date="2019-10" db="EMBL/GenBank/DDBJ databases">
        <authorList>
            <person name="Nor Muhammad N."/>
        </authorList>
    </citation>
    <scope>NUCLEOTIDE SEQUENCE</scope>
</reference>
<proteinExistence type="predicted"/>
<keyword evidence="1" id="KW-1133">Transmembrane helix</keyword>
<keyword evidence="1" id="KW-0472">Membrane</keyword>
<gene>
    <name evidence="2" type="primary">G4N740</name>
</gene>
<dbReference type="EMBL" id="LR724891">
    <property type="protein sequence ID" value="VWO95511.1"/>
    <property type="molecule type" value="Genomic_DNA"/>
</dbReference>
<evidence type="ECO:0000256" key="1">
    <source>
        <dbReference type="SAM" id="Phobius"/>
    </source>
</evidence>
<evidence type="ECO:0000313" key="2">
    <source>
        <dbReference type="EMBL" id="VWO95511.1"/>
    </source>
</evidence>
<keyword evidence="2" id="KW-0813">Transport</keyword>
<dbReference type="AlphaFoldDB" id="A0A5K1JU34"/>
<name>A0A5K1JU34_9APHY</name>
<keyword evidence="2" id="KW-0762">Sugar transport</keyword>
<organism evidence="2">
    <name type="scientific">Ganoderma boninense</name>
    <dbReference type="NCBI Taxonomy" id="34458"/>
    <lineage>
        <taxon>Eukaryota</taxon>
        <taxon>Fungi</taxon>
        <taxon>Dikarya</taxon>
        <taxon>Basidiomycota</taxon>
        <taxon>Agaricomycotina</taxon>
        <taxon>Agaricomycetes</taxon>
        <taxon>Polyporales</taxon>
        <taxon>Polyporaceae</taxon>
        <taxon>Ganoderma</taxon>
    </lineage>
</organism>
<feature type="transmembrane region" description="Helical" evidence="1">
    <location>
        <begin position="12"/>
        <end position="29"/>
    </location>
</feature>
<accession>A0A5K1JU34</accession>